<sequence>MTTRTTRVGVTAQPNGRARVDLRSGLLAPRLLSSGPDQASVALVATTATLLAGDHVRLEVDVGPGVRLELRDVAGTVAYDGRGGEARWDMAIRIASDAALTWHGEPLVVSAGASVHRSLHVDIAAGGRLLLRDTVALGRSGEPPGALTCRTRMTYDGRPALAEDLTLSPETVALPGLLGGSRVIDTVTAIGWRPADVPDGPATLHLAEPGVLARELVTDAHQSRLTALWHTWA</sequence>
<evidence type="ECO:0000313" key="4">
    <source>
        <dbReference type="Proteomes" id="UP000066480"/>
    </source>
</evidence>
<dbReference type="AlphaFoldDB" id="A0A0K1JMV5"/>
<comment type="function">
    <text evidence="2">Required for maturation of urease via the functional incorporation of the urease nickel metallocenter.</text>
</comment>
<evidence type="ECO:0000256" key="2">
    <source>
        <dbReference type="HAMAP-Rule" id="MF_01384"/>
    </source>
</evidence>
<comment type="subcellular location">
    <subcellularLocation>
        <location evidence="2">Cytoplasm</location>
    </subcellularLocation>
</comment>
<keyword evidence="2" id="KW-0963">Cytoplasm</keyword>
<dbReference type="EMBL" id="CP011112">
    <property type="protein sequence ID" value="AKU17910.1"/>
    <property type="molecule type" value="Genomic_DNA"/>
</dbReference>
<gene>
    <name evidence="2" type="primary">ureD</name>
    <name evidence="3" type="ORF">VV02_22015</name>
</gene>
<dbReference type="GO" id="GO:0016151">
    <property type="term" value="F:nickel cation binding"/>
    <property type="evidence" value="ECO:0007669"/>
    <property type="project" value="UniProtKB-UniRule"/>
</dbReference>
<evidence type="ECO:0000256" key="1">
    <source>
        <dbReference type="ARBA" id="ARBA00023186"/>
    </source>
</evidence>
<dbReference type="InterPro" id="IPR002669">
    <property type="entry name" value="UreD"/>
</dbReference>
<dbReference type="KEGG" id="lmoi:VV02_22015"/>
<protein>
    <recommendedName>
        <fullName evidence="2">Urease accessory protein UreD</fullName>
    </recommendedName>
</protein>
<dbReference type="Pfam" id="PF01774">
    <property type="entry name" value="UreD"/>
    <property type="match status" value="1"/>
</dbReference>
<evidence type="ECO:0000313" key="3">
    <source>
        <dbReference type="EMBL" id="AKU17910.1"/>
    </source>
</evidence>
<reference evidence="3 4" key="1">
    <citation type="submission" date="2015-03" db="EMBL/GenBank/DDBJ databases">
        <title>Luteipulveratus halotolerans sp. nov., a novel actinobacterium (Dermacoccaceae) from Sarawak, Malaysia.</title>
        <authorList>
            <person name="Juboi H."/>
            <person name="Basik A."/>
            <person name="Shamsul S.S."/>
            <person name="Arnold P."/>
            <person name="Schmitt E.K."/>
            <person name="Sanglier J.-J."/>
            <person name="Yeo T."/>
        </authorList>
    </citation>
    <scope>NUCLEOTIDE SEQUENCE [LARGE SCALE GENOMIC DNA]</scope>
    <source>
        <strain evidence="3 4">MN07-A0370</strain>
    </source>
</reference>
<dbReference type="HAMAP" id="MF_01384">
    <property type="entry name" value="UreD"/>
    <property type="match status" value="1"/>
</dbReference>
<keyword evidence="1 2" id="KW-0143">Chaperone</keyword>
<dbReference type="STRING" id="571913.VV02_22015"/>
<proteinExistence type="inferred from homology"/>
<comment type="subunit">
    <text evidence="2">UreD, UreF and UreG form a complex that acts as a GTP-hydrolysis-dependent molecular chaperone, activating the urease apoprotein by helping to assemble the nickel containing metallocenter of UreC. The UreE protein probably delivers the nickel.</text>
</comment>
<dbReference type="Proteomes" id="UP000066480">
    <property type="component" value="Chromosome"/>
</dbReference>
<accession>A0A0K1JMV5</accession>
<dbReference type="RefSeq" id="WP_169787735.1">
    <property type="nucleotide sequence ID" value="NZ_CP011112.1"/>
</dbReference>
<keyword evidence="2" id="KW-0996">Nickel insertion</keyword>
<organism evidence="3 4">
    <name type="scientific">Luteipulveratus mongoliensis</name>
    <dbReference type="NCBI Taxonomy" id="571913"/>
    <lineage>
        <taxon>Bacteria</taxon>
        <taxon>Bacillati</taxon>
        <taxon>Actinomycetota</taxon>
        <taxon>Actinomycetes</taxon>
        <taxon>Micrococcales</taxon>
        <taxon>Dermacoccaceae</taxon>
        <taxon>Luteipulveratus</taxon>
    </lineage>
</organism>
<comment type="similarity">
    <text evidence="2">Belongs to the UreD family.</text>
</comment>
<keyword evidence="4" id="KW-1185">Reference proteome</keyword>
<name>A0A0K1JMV5_9MICO</name>
<dbReference type="GO" id="GO:0005737">
    <property type="term" value="C:cytoplasm"/>
    <property type="evidence" value="ECO:0007669"/>
    <property type="project" value="UniProtKB-SubCell"/>
</dbReference>